<feature type="compositionally biased region" description="Low complexity" evidence="1">
    <location>
        <begin position="47"/>
        <end position="58"/>
    </location>
</feature>
<evidence type="ECO:0000256" key="1">
    <source>
        <dbReference type="SAM" id="MobiDB-lite"/>
    </source>
</evidence>
<name>A0ABD2X1R2_9HYME</name>
<feature type="compositionally biased region" description="Polar residues" evidence="1">
    <location>
        <begin position="100"/>
        <end position="110"/>
    </location>
</feature>
<comment type="caution">
    <text evidence="2">The sequence shown here is derived from an EMBL/GenBank/DDBJ whole genome shotgun (WGS) entry which is preliminary data.</text>
</comment>
<dbReference type="PANTHER" id="PTHR34239">
    <property type="entry name" value="APPLE DOMAIN-CONTAINING PROTEIN"/>
    <property type="match status" value="1"/>
</dbReference>
<feature type="compositionally biased region" description="Polar residues" evidence="1">
    <location>
        <begin position="337"/>
        <end position="351"/>
    </location>
</feature>
<feature type="region of interest" description="Disordered" evidence="1">
    <location>
        <begin position="73"/>
        <end position="124"/>
    </location>
</feature>
<evidence type="ECO:0000313" key="3">
    <source>
        <dbReference type="Proteomes" id="UP001627154"/>
    </source>
</evidence>
<keyword evidence="3" id="KW-1185">Reference proteome</keyword>
<sequence length="372" mass="42116">MGKKSRKRRHSSSSSEVDESHQLIAKQVWKVLKKKMKKMERKRSRSRSSSSSSYESTRQSSFYICFIGSKQRSRSRSPTHREDPILLKEPDGADTARPGENQSDITTSAATEAPPKETAQTDEKELSENIMSVIGQRIIEKRTFAKPVHSSFAERWSDIMKIGLPKTERTELIKKYPTPKNCVFLDSPEMNQEIKLAVNEAARVRDQRIVEKQQKITASINGIAKTISTLVERANPEDISLIEALSDSARLITDISHDELSIRRSLVIANVNTPMRETLSSTEANKQLFGENLTEKLKQSKIVNQKIQCLTKKTSATTPKNFKSPLPPKTKKTTSSGQRQASSTTTYSKHNSSYRRDQSRSKQHKDSYSKNK</sequence>
<dbReference type="PANTHER" id="PTHR34239:SF2">
    <property type="entry name" value="TRANSPOSABLE ELEMENT P TRANSPOSASE_THAP9 CONSERVED DOMAIN-CONTAINING PROTEIN"/>
    <property type="match status" value="1"/>
</dbReference>
<dbReference type="EMBL" id="JBJJXI010000059">
    <property type="protein sequence ID" value="KAL3398788.1"/>
    <property type="molecule type" value="Genomic_DNA"/>
</dbReference>
<feature type="compositionally biased region" description="Basic and acidic residues" evidence="1">
    <location>
        <begin position="354"/>
        <end position="372"/>
    </location>
</feature>
<evidence type="ECO:0000313" key="2">
    <source>
        <dbReference type="EMBL" id="KAL3398788.1"/>
    </source>
</evidence>
<feature type="compositionally biased region" description="Basic residues" evidence="1">
    <location>
        <begin position="31"/>
        <end position="46"/>
    </location>
</feature>
<reference evidence="2 3" key="1">
    <citation type="journal article" date="2024" name="bioRxiv">
        <title>A reference genome for Trichogramma kaykai: A tiny desert-dwelling parasitoid wasp with competing sex-ratio distorters.</title>
        <authorList>
            <person name="Culotta J."/>
            <person name="Lindsey A.R."/>
        </authorList>
    </citation>
    <scope>NUCLEOTIDE SEQUENCE [LARGE SCALE GENOMIC DNA]</scope>
    <source>
        <strain evidence="2 3">KSX58</strain>
    </source>
</reference>
<accession>A0ABD2X1R2</accession>
<protein>
    <submittedName>
        <fullName evidence="2">Uncharacterized protein</fullName>
    </submittedName>
</protein>
<dbReference type="Proteomes" id="UP001627154">
    <property type="component" value="Unassembled WGS sequence"/>
</dbReference>
<organism evidence="2 3">
    <name type="scientific">Trichogramma kaykai</name>
    <dbReference type="NCBI Taxonomy" id="54128"/>
    <lineage>
        <taxon>Eukaryota</taxon>
        <taxon>Metazoa</taxon>
        <taxon>Ecdysozoa</taxon>
        <taxon>Arthropoda</taxon>
        <taxon>Hexapoda</taxon>
        <taxon>Insecta</taxon>
        <taxon>Pterygota</taxon>
        <taxon>Neoptera</taxon>
        <taxon>Endopterygota</taxon>
        <taxon>Hymenoptera</taxon>
        <taxon>Apocrita</taxon>
        <taxon>Proctotrupomorpha</taxon>
        <taxon>Chalcidoidea</taxon>
        <taxon>Trichogrammatidae</taxon>
        <taxon>Trichogramma</taxon>
    </lineage>
</organism>
<feature type="compositionally biased region" description="Basic and acidic residues" evidence="1">
    <location>
        <begin position="79"/>
        <end position="91"/>
    </location>
</feature>
<feature type="compositionally biased region" description="Basic residues" evidence="1">
    <location>
        <begin position="1"/>
        <end position="11"/>
    </location>
</feature>
<feature type="region of interest" description="Disordered" evidence="1">
    <location>
        <begin position="314"/>
        <end position="372"/>
    </location>
</feature>
<feature type="region of interest" description="Disordered" evidence="1">
    <location>
        <begin position="1"/>
        <end position="58"/>
    </location>
</feature>
<dbReference type="AlphaFoldDB" id="A0ABD2X1R2"/>
<proteinExistence type="predicted"/>
<gene>
    <name evidence="2" type="ORF">TKK_007903</name>
</gene>